<evidence type="ECO:0000313" key="3">
    <source>
        <dbReference type="EMBL" id="QEC64284.1"/>
    </source>
</evidence>
<feature type="chain" id="PRO_5023102096" evidence="1">
    <location>
        <begin position="21"/>
        <end position="911"/>
    </location>
</feature>
<dbReference type="PANTHER" id="PTHR30189">
    <property type="entry name" value="LPS-ASSEMBLY PROTEIN"/>
    <property type="match status" value="1"/>
</dbReference>
<dbReference type="Pfam" id="PF19838">
    <property type="entry name" value="LptD_2"/>
    <property type="match status" value="1"/>
</dbReference>
<name>A0A5B8UYW7_9SPHI</name>
<dbReference type="GO" id="GO:0009279">
    <property type="term" value="C:cell outer membrane"/>
    <property type="evidence" value="ECO:0007669"/>
    <property type="project" value="TreeGrafter"/>
</dbReference>
<dbReference type="InterPro" id="IPR050218">
    <property type="entry name" value="LptD"/>
</dbReference>
<dbReference type="GO" id="GO:1990351">
    <property type="term" value="C:transporter complex"/>
    <property type="evidence" value="ECO:0007669"/>
    <property type="project" value="TreeGrafter"/>
</dbReference>
<organism evidence="3 4">
    <name type="scientific">Mucilaginibacter ginsenosidivorans</name>
    <dbReference type="NCBI Taxonomy" id="398053"/>
    <lineage>
        <taxon>Bacteria</taxon>
        <taxon>Pseudomonadati</taxon>
        <taxon>Bacteroidota</taxon>
        <taxon>Sphingobacteriia</taxon>
        <taxon>Sphingobacteriales</taxon>
        <taxon>Sphingobacteriaceae</taxon>
        <taxon>Mucilaginibacter</taxon>
    </lineage>
</organism>
<dbReference type="PANTHER" id="PTHR30189:SF1">
    <property type="entry name" value="LPS-ASSEMBLY PROTEIN LPTD"/>
    <property type="match status" value="1"/>
</dbReference>
<keyword evidence="1" id="KW-0732">Signal</keyword>
<feature type="domain" description="LPS-assembly protein LptD central" evidence="2">
    <location>
        <begin position="228"/>
        <end position="709"/>
    </location>
</feature>
<dbReference type="OrthoDB" id="9802320at2"/>
<feature type="signal peptide" evidence="1">
    <location>
        <begin position="1"/>
        <end position="20"/>
    </location>
</feature>
<dbReference type="Proteomes" id="UP000321479">
    <property type="component" value="Chromosome"/>
</dbReference>
<evidence type="ECO:0000259" key="2">
    <source>
        <dbReference type="Pfam" id="PF19838"/>
    </source>
</evidence>
<dbReference type="AlphaFoldDB" id="A0A5B8UYW7"/>
<dbReference type="RefSeq" id="WP_147032948.1">
    <property type="nucleotide sequence ID" value="NZ_CP042436.1"/>
</dbReference>
<dbReference type="KEGG" id="mgin:FRZ54_17440"/>
<evidence type="ECO:0000256" key="1">
    <source>
        <dbReference type="SAM" id="SignalP"/>
    </source>
</evidence>
<keyword evidence="4" id="KW-1185">Reference proteome</keyword>
<dbReference type="InterPro" id="IPR045659">
    <property type="entry name" value="LptD_2"/>
</dbReference>
<gene>
    <name evidence="3" type="ORF">FRZ54_17440</name>
</gene>
<proteinExistence type="predicted"/>
<dbReference type="EMBL" id="CP042436">
    <property type="protein sequence ID" value="QEC64284.1"/>
    <property type="molecule type" value="Genomic_DNA"/>
</dbReference>
<sequence>MKFVSLFFLPVFILMANVTASATTRSVYGHKPAIDTIIKLDTIKDKKLLKGRKSALKTSENNALQANNDTTKNKNGLKSMVTAHAEDSTKYDDVHQILYLYGKARVTYEDFEMDADYIRVDEKNKIIYASGLIDPFTHRYIGRPIFKQGKDKPVITDSLRFNYETKKGKLFNAASDQDGNYISGGQIRKLGGEDAAYDHVIFSTCDLPYPDTHFGIVITRGIGEKNQIISGPAFLEVEGVPLPLAIPFGFFPKPNTRASGIIIPTFGEDQKLGFYLRNFGYYIALNDYLDLTTTGTFYSKGSYAISTSSRYYNRYKYSGTVTLSYSSTNYGLPGDPSNKDFHIDWSHSQNPNAHPGVTFSASVNAGTAGFFQHNPATEGYNLNTLTQNTLRSSISYGRVWAGTPFNLTVNLSHSQDLTRKTVTLELPTFNFNMSTISPFDSKERVGEQKWYQKITVGYSLQGTNKVNNVPEAELFKSTTLTKRLQNGFEHQIPIGFNQTILKYFQFSTSVNYTERWYFQHINERYARGSVPGRDSLVFDTIGGFKRAGEYNIGANMSTKIYGTMTFKKGSLQAIRYVATPSIGVSFHPDFGDPRYGYYQTAVSDATVPYQSSSQRYSIFQNSVYGSPSAGKSAALTFSLNNSIEAKVRPKSTDTSTTAKKIKILEGFTVSTSYNFAADSLNLSPISFSGHTSLFKDKLNINFSGTFNPYTTLVRDSISNGQIYKYRIPINKFTWQNGKFPTLVQASLSASASLNPALFHPNVQPAAPGSTLQTANPDQAAKLALLNSDPSAYVDFNVPWNASINYSFSYSNNYTNTYVSNTIMLSGDVSVTKNWKVQYTTNYDLRKGQLSSATSFGIYRNLHCWDLSFQWLPFGYYKSYNVTLRVKAPILQDLKLTKRSDYTSNQYYNPYQ</sequence>
<protein>
    <submittedName>
        <fullName evidence="3">LPS-assembly protein LptD</fullName>
    </submittedName>
</protein>
<accession>A0A5B8UYW7</accession>
<evidence type="ECO:0000313" key="4">
    <source>
        <dbReference type="Proteomes" id="UP000321479"/>
    </source>
</evidence>
<reference evidence="3 4" key="1">
    <citation type="journal article" date="2017" name="Curr. Microbiol.">
        <title>Mucilaginibacter ginsenosidivorans sp. nov., Isolated from Soil of Ginseng Field.</title>
        <authorList>
            <person name="Kim M.M."/>
            <person name="Siddiqi M.Z."/>
            <person name="Im W.T."/>
        </authorList>
    </citation>
    <scope>NUCLEOTIDE SEQUENCE [LARGE SCALE GENOMIC DNA]</scope>
    <source>
        <strain evidence="3 4">Gsoil 3017</strain>
    </source>
</reference>